<feature type="region of interest" description="Disordered" evidence="2">
    <location>
        <begin position="722"/>
        <end position="898"/>
    </location>
</feature>
<feature type="coiled-coil region" evidence="1">
    <location>
        <begin position="363"/>
        <end position="457"/>
    </location>
</feature>
<evidence type="ECO:0000313" key="3">
    <source>
        <dbReference type="EMBL" id="KAF4658799.1"/>
    </source>
</evidence>
<feature type="compositionally biased region" description="Polar residues" evidence="2">
    <location>
        <begin position="806"/>
        <end position="819"/>
    </location>
</feature>
<dbReference type="Proteomes" id="UP000570595">
    <property type="component" value="Unassembled WGS sequence"/>
</dbReference>
<evidence type="ECO:0000313" key="4">
    <source>
        <dbReference type="Proteomes" id="UP000570595"/>
    </source>
</evidence>
<feature type="compositionally biased region" description="Polar residues" evidence="2">
    <location>
        <begin position="775"/>
        <end position="787"/>
    </location>
</feature>
<dbReference type="EMBL" id="JABAHT010000294">
    <property type="protein sequence ID" value="KAF4658799.1"/>
    <property type="molecule type" value="Genomic_DNA"/>
</dbReference>
<protein>
    <submittedName>
        <fullName evidence="3">Uncharacterized protein</fullName>
    </submittedName>
</protein>
<sequence length="898" mass="97424">MSFWNFLGLSGEEEVQKPPAPVQQQQQPAATTQQRPQSKSPGMVRTTVSPSVATGGYAAPAVPLPRRPPQVAHHQGDGRSAAARSSSRGEDVDVAYADRSSISSSVTSMTSKTPSLGGRAAGGPSRFSFVNKPPVAASSKSGPSAFGFINRPNQKVGEKPPPPPPPPPARTPSPSAGAASPASSIGGPGVMGCGKDDDSANNKGTGRPLQSPRSTGSINAELPSTRKLYRDEKTQLSVRRKSSLAEYKTAVLSILKSASRENDVINQLKDVLDRQNQLVEEEQFDEASEMENEVTSAREAFIDLWRGMADRAGQMRSVGTTLRDLDDKSMQVTAGRITVVQEQLAALHSGEGEPAASSIRDEDGRLQQQRAVLEADLKSLEEMRAANEAEEAEIRAARSSVEDAIEEVTGPVDEERRQVMEERDQMDDKIKRLQEELAEAQAKRDECDEKMGRLDGEISAARGKFRDQLSNVEAAEEKFSRKAKAMELKEEIIDQQRKTIQKREDDIKQRREEKLENRRKLEEELGALDSTRKASGQWLASSDKLGPSAEAGVDAIVEGAEFRAKLRRQVADVADKLSSLDLEIGRVRSQLNLLQQRRPQIEEEKQQAVRSRMFAEAKKLSAEAKSVDESITSTETSLRDLRDQSAALRQQLDEAQSKEDGLLDGSTDAPGCGDILEKLALSVKARLKVVRRFAEEKEHGLKPEIEMLEALDAHIAKHLTPETEEKLKSQLADLVDSWSPQEEEEEASKHDDEAKSPDSSEGEPLTSGDDVGATGSDSYAPRSSSNDDTVKTVSPPEDREEEDSKNVSQHATEEVTSTRVDVLESELAQPSHAVGGVDTLRSSGGNAEGAPSEGESDTVDAGEVETEKTGETIEERQPASKCPSPPPTAPEETGQSNA</sequence>
<feature type="compositionally biased region" description="Low complexity" evidence="2">
    <location>
        <begin position="22"/>
        <end position="37"/>
    </location>
</feature>
<comment type="caution">
    <text evidence="3">The sequence shown here is derived from an EMBL/GenBank/DDBJ whole genome shotgun (WGS) entry which is preliminary data.</text>
</comment>
<dbReference type="PANTHER" id="PTHR34251:SF1">
    <property type="entry name" value="LEUCINE, GLUTAMATE AND LYSINE RICH 1"/>
    <property type="match status" value="1"/>
</dbReference>
<feature type="compositionally biased region" description="Pro residues" evidence="2">
    <location>
        <begin position="159"/>
        <end position="171"/>
    </location>
</feature>
<feature type="compositionally biased region" description="Acidic residues" evidence="2">
    <location>
        <begin position="854"/>
        <end position="864"/>
    </location>
</feature>
<organism evidence="3 4">
    <name type="scientific">Perkinsus olseni</name>
    <name type="common">Perkinsus atlanticus</name>
    <dbReference type="NCBI Taxonomy" id="32597"/>
    <lineage>
        <taxon>Eukaryota</taxon>
        <taxon>Sar</taxon>
        <taxon>Alveolata</taxon>
        <taxon>Perkinsozoa</taxon>
        <taxon>Perkinsea</taxon>
        <taxon>Perkinsida</taxon>
        <taxon>Perkinsidae</taxon>
        <taxon>Perkinsus</taxon>
    </lineage>
</organism>
<evidence type="ECO:0000256" key="2">
    <source>
        <dbReference type="SAM" id="MobiDB-lite"/>
    </source>
</evidence>
<feature type="compositionally biased region" description="Low complexity" evidence="2">
    <location>
        <begin position="172"/>
        <end position="185"/>
    </location>
</feature>
<dbReference type="PANTHER" id="PTHR34251">
    <property type="entry name" value="LEUCINE-, GLUTAMATE- AND LYSINE-RICH PROTEIN 1"/>
    <property type="match status" value="1"/>
</dbReference>
<accession>A0A7J6LHN0</accession>
<reference evidence="3 4" key="1">
    <citation type="submission" date="2020-04" db="EMBL/GenBank/DDBJ databases">
        <title>Perkinsus olseni comparative genomics.</title>
        <authorList>
            <person name="Bogema D.R."/>
        </authorList>
    </citation>
    <scope>NUCLEOTIDE SEQUENCE [LARGE SCALE GENOMIC DNA]</scope>
    <source>
        <strain evidence="3">ATCC PRA-179</strain>
    </source>
</reference>
<dbReference type="AlphaFoldDB" id="A0A7J6LHN0"/>
<evidence type="ECO:0000256" key="1">
    <source>
        <dbReference type="SAM" id="Coils"/>
    </source>
</evidence>
<feature type="compositionally biased region" description="Basic and acidic residues" evidence="2">
    <location>
        <begin position="865"/>
        <end position="878"/>
    </location>
</feature>
<feature type="coiled-coil region" evidence="1">
    <location>
        <begin position="493"/>
        <end position="531"/>
    </location>
</feature>
<feature type="compositionally biased region" description="Low complexity" evidence="2">
    <location>
        <begin position="100"/>
        <end position="115"/>
    </location>
</feature>
<dbReference type="OrthoDB" id="10266393at2759"/>
<feature type="coiled-coil region" evidence="1">
    <location>
        <begin position="563"/>
        <end position="658"/>
    </location>
</feature>
<dbReference type="InterPro" id="IPR038799">
    <property type="entry name" value="LEKR1"/>
</dbReference>
<feature type="compositionally biased region" description="Basic and acidic residues" evidence="2">
    <location>
        <begin position="747"/>
        <end position="758"/>
    </location>
</feature>
<keyword evidence="1" id="KW-0175">Coiled coil</keyword>
<gene>
    <name evidence="3" type="ORF">FOZ61_005265</name>
</gene>
<name>A0A7J6LHN0_PEROL</name>
<proteinExistence type="predicted"/>
<feature type="region of interest" description="Disordered" evidence="2">
    <location>
        <begin position="1"/>
        <end position="235"/>
    </location>
</feature>